<dbReference type="OrthoDB" id="9802872at2"/>
<organism evidence="7 8">
    <name type="scientific">Paenibacillus tianmuensis</name>
    <dbReference type="NCBI Taxonomy" id="624147"/>
    <lineage>
        <taxon>Bacteria</taxon>
        <taxon>Bacillati</taxon>
        <taxon>Bacillota</taxon>
        <taxon>Bacilli</taxon>
        <taxon>Bacillales</taxon>
        <taxon>Paenibacillaceae</taxon>
        <taxon>Paenibacillus</taxon>
    </lineage>
</organism>
<comment type="cofactor">
    <cofactor evidence="1">
        <name>pyridoxal 5'-phosphate</name>
        <dbReference type="ChEBI" id="CHEBI:597326"/>
    </cofactor>
</comment>
<dbReference type="EMBL" id="FMTT01000004">
    <property type="protein sequence ID" value="SCW36249.1"/>
    <property type="molecule type" value="Genomic_DNA"/>
</dbReference>
<dbReference type="Gene3D" id="3.40.640.10">
    <property type="entry name" value="Type I PLP-dependent aspartate aminotransferase-like (Major domain)"/>
    <property type="match status" value="1"/>
</dbReference>
<dbReference type="InterPro" id="IPR004839">
    <property type="entry name" value="Aminotransferase_I/II_large"/>
</dbReference>
<sequence>MTTYNFDEIIDRRETDSIKWSKKYLEENFGDEDSLPMWIADMDFKVPQPIIDAIIKRAQHGIFGYGHKSDAFLEAAVHWQQKRNGWSIQKEWILFTPGIIPALNFIVETFCRPGDKVILQSPVYYPFAKIITNNGCQIANNPLVLTDGEYKMNFEELEKIAQDSRTKLMFLCSPHNPVGRVWSYDELKRVGEICLKHNVLVISDEIHSDLIYLPHRHIPFASISEDFKMNSIVCTSPSKTFNLAGLHISDIIIPNKTIREELNHKLAAIDIDPGVFASVAQIAAYHDGEEWLEQLLHYLQANLEFIEKFLRERMPKVKLIPTEGTYLAWLDFRALGYTDSELQQLMQKNAKIALDDGYIFGSGGESFQRLNFACPRETLAKALERIEKSLNG</sequence>
<gene>
    <name evidence="7" type="ORF">SAMN04487970_100479</name>
</gene>
<dbReference type="SUPFAM" id="SSF53383">
    <property type="entry name" value="PLP-dependent transferases"/>
    <property type="match status" value="1"/>
</dbReference>
<name>A0A1G4PW60_9BACL</name>
<dbReference type="Gene3D" id="3.90.1150.10">
    <property type="entry name" value="Aspartate Aminotransferase, domain 1"/>
    <property type="match status" value="1"/>
</dbReference>
<feature type="domain" description="Aminotransferase class I/classII large" evidence="6">
    <location>
        <begin position="42"/>
        <end position="386"/>
    </location>
</feature>
<dbReference type="AlphaFoldDB" id="A0A1G4PW60"/>
<evidence type="ECO:0000256" key="1">
    <source>
        <dbReference type="ARBA" id="ARBA00001933"/>
    </source>
</evidence>
<evidence type="ECO:0000256" key="3">
    <source>
        <dbReference type="ARBA" id="ARBA00022898"/>
    </source>
</evidence>
<keyword evidence="8" id="KW-1185">Reference proteome</keyword>
<dbReference type="GO" id="GO:0047804">
    <property type="term" value="F:cysteine-S-conjugate beta-lyase activity"/>
    <property type="evidence" value="ECO:0007669"/>
    <property type="project" value="UniProtKB-EC"/>
</dbReference>
<dbReference type="PANTHER" id="PTHR43525">
    <property type="entry name" value="PROTEIN MALY"/>
    <property type="match status" value="1"/>
</dbReference>
<dbReference type="InterPro" id="IPR027619">
    <property type="entry name" value="C-S_lyase_PatB-like"/>
</dbReference>
<dbReference type="NCBIfam" id="TIGR04350">
    <property type="entry name" value="C_S_lyase_PatB"/>
    <property type="match status" value="1"/>
</dbReference>
<dbReference type="EC" id="4.4.1.13" evidence="2"/>
<evidence type="ECO:0000313" key="8">
    <source>
        <dbReference type="Proteomes" id="UP000198601"/>
    </source>
</evidence>
<evidence type="ECO:0000256" key="2">
    <source>
        <dbReference type="ARBA" id="ARBA00012224"/>
    </source>
</evidence>
<proteinExistence type="inferred from homology"/>
<reference evidence="8" key="1">
    <citation type="submission" date="2016-10" db="EMBL/GenBank/DDBJ databases">
        <authorList>
            <person name="Varghese N."/>
            <person name="Submissions S."/>
        </authorList>
    </citation>
    <scope>NUCLEOTIDE SEQUENCE [LARGE SCALE GENOMIC DNA]</scope>
    <source>
        <strain evidence="8">CGMCC 1.8946</strain>
    </source>
</reference>
<dbReference type="InterPro" id="IPR015424">
    <property type="entry name" value="PyrdxlP-dep_Trfase"/>
</dbReference>
<evidence type="ECO:0000313" key="7">
    <source>
        <dbReference type="EMBL" id="SCW36249.1"/>
    </source>
</evidence>
<dbReference type="PANTHER" id="PTHR43525:SF1">
    <property type="entry name" value="PROTEIN MALY"/>
    <property type="match status" value="1"/>
</dbReference>
<dbReference type="STRING" id="624147.SAMN04487970_100479"/>
<accession>A0A1G4PW60</accession>
<dbReference type="GO" id="GO:0030170">
    <property type="term" value="F:pyridoxal phosphate binding"/>
    <property type="evidence" value="ECO:0007669"/>
    <property type="project" value="InterPro"/>
</dbReference>
<evidence type="ECO:0000259" key="6">
    <source>
        <dbReference type="Pfam" id="PF00155"/>
    </source>
</evidence>
<evidence type="ECO:0000256" key="5">
    <source>
        <dbReference type="ARBA" id="ARBA00037974"/>
    </source>
</evidence>
<dbReference type="InterPro" id="IPR015421">
    <property type="entry name" value="PyrdxlP-dep_Trfase_major"/>
</dbReference>
<dbReference type="CDD" id="cd00609">
    <property type="entry name" value="AAT_like"/>
    <property type="match status" value="1"/>
</dbReference>
<comment type="similarity">
    <text evidence="5">Belongs to the class-II pyridoxal-phosphate-dependent aminotransferase family. MalY/PatB cystathionine beta-lyase subfamily.</text>
</comment>
<dbReference type="Pfam" id="PF00155">
    <property type="entry name" value="Aminotran_1_2"/>
    <property type="match status" value="1"/>
</dbReference>
<dbReference type="InterPro" id="IPR051798">
    <property type="entry name" value="Class-II_PLP-Dep_Aminotrans"/>
</dbReference>
<dbReference type="InterPro" id="IPR015422">
    <property type="entry name" value="PyrdxlP-dep_Trfase_small"/>
</dbReference>
<keyword evidence="4 7" id="KW-0456">Lyase</keyword>
<keyword evidence="3" id="KW-0663">Pyridoxal phosphate</keyword>
<protein>
    <recommendedName>
        <fullName evidence="2">cysteine-S-conjugate beta-lyase</fullName>
        <ecNumber evidence="2">4.4.1.13</ecNumber>
    </recommendedName>
</protein>
<dbReference type="Proteomes" id="UP000198601">
    <property type="component" value="Unassembled WGS sequence"/>
</dbReference>
<evidence type="ECO:0000256" key="4">
    <source>
        <dbReference type="ARBA" id="ARBA00023239"/>
    </source>
</evidence>